<dbReference type="SUPFAM" id="SSF51445">
    <property type="entry name" value="(Trans)glycosidases"/>
    <property type="match status" value="1"/>
</dbReference>
<dbReference type="PROSITE" id="PS51257">
    <property type="entry name" value="PROKAR_LIPOPROTEIN"/>
    <property type="match status" value="1"/>
</dbReference>
<dbReference type="PANTHER" id="PTHR11177">
    <property type="entry name" value="CHITINASE"/>
    <property type="match status" value="1"/>
</dbReference>
<dbReference type="AlphaFoldDB" id="A0A399SIM4"/>
<dbReference type="InterPro" id="IPR001223">
    <property type="entry name" value="Glyco_hydro18_cat"/>
</dbReference>
<dbReference type="EC" id="3.2.1.14" evidence="2"/>
<dbReference type="InterPro" id="IPR050314">
    <property type="entry name" value="Glycosyl_Hydrlase_18"/>
</dbReference>
<dbReference type="GO" id="GO:0005975">
    <property type="term" value="P:carbohydrate metabolic process"/>
    <property type="evidence" value="ECO:0007669"/>
    <property type="project" value="InterPro"/>
</dbReference>
<evidence type="ECO:0000256" key="1">
    <source>
        <dbReference type="ARBA" id="ARBA00000822"/>
    </source>
</evidence>
<dbReference type="InterPro" id="IPR011583">
    <property type="entry name" value="Chitinase_II/V-like_cat"/>
</dbReference>
<dbReference type="GO" id="GO:0006032">
    <property type="term" value="P:chitin catabolic process"/>
    <property type="evidence" value="ECO:0007669"/>
    <property type="project" value="TreeGrafter"/>
</dbReference>
<dbReference type="PROSITE" id="PS01095">
    <property type="entry name" value="GH18_1"/>
    <property type="match status" value="1"/>
</dbReference>
<dbReference type="InterPro" id="IPR001579">
    <property type="entry name" value="Glyco_hydro_18_chit_AS"/>
</dbReference>
<dbReference type="InterPro" id="IPR017853">
    <property type="entry name" value="GH"/>
</dbReference>
<dbReference type="Pfam" id="PF00704">
    <property type="entry name" value="Glyco_hydro_18"/>
    <property type="match status" value="1"/>
</dbReference>
<dbReference type="GO" id="GO:0008843">
    <property type="term" value="F:endochitinase activity"/>
    <property type="evidence" value="ECO:0007669"/>
    <property type="project" value="UniProtKB-EC"/>
</dbReference>
<comment type="similarity">
    <text evidence="6">Belongs to the glycosyl hydrolase 18 family.</text>
</comment>
<comment type="catalytic activity">
    <reaction evidence="1">
        <text>Random endo-hydrolysis of N-acetyl-beta-D-glucosaminide (1-&gt;4)-beta-linkages in chitin and chitodextrins.</text>
        <dbReference type="EC" id="3.2.1.14"/>
    </reaction>
</comment>
<sequence>MWRQGKSHKKYMKRFLYVAILTVFALQSCKEEVDWVPDDYSTGDATENITPPSGTYEADQDFKIVAYYAAGRNPDSIDVRKYKMITHLNFAFLYPNADGSLQELSNRENFDEVMTLARENGVKTAISLAGGESVYSALAANPGSRRNLVGNVVNFVLRHNLDGVDLDWEYPRANKANNITYTALVKELSDSLHTWHKYLSVAVTPALYPGSVRDGVAEESIQYIDFVNIMMYDGIGWDSEDPGQHSTYRMAQESLDIWLNSKGLPKEKAIVGVPAYGKNTSNSALTYRSLLWAGADPTLDSFEVNDVMYYYNGTETVKRKAELAKEHANGVMVWEFYQDTNGEHSLLKAMNDELGRSY</sequence>
<dbReference type="Proteomes" id="UP000266005">
    <property type="component" value="Unassembled WGS sequence"/>
</dbReference>
<proteinExistence type="inferred from homology"/>
<name>A0A399SIM4_9BACT</name>
<evidence type="ECO:0000313" key="9">
    <source>
        <dbReference type="Proteomes" id="UP000266005"/>
    </source>
</evidence>
<evidence type="ECO:0000256" key="5">
    <source>
        <dbReference type="RuleBase" id="RU000489"/>
    </source>
</evidence>
<dbReference type="Gene3D" id="3.20.20.80">
    <property type="entry name" value="Glycosidases"/>
    <property type="match status" value="1"/>
</dbReference>
<evidence type="ECO:0000256" key="6">
    <source>
        <dbReference type="RuleBase" id="RU004453"/>
    </source>
</evidence>
<evidence type="ECO:0000256" key="2">
    <source>
        <dbReference type="ARBA" id="ARBA00012729"/>
    </source>
</evidence>
<keyword evidence="4 5" id="KW-0326">Glycosidase</keyword>
<reference evidence="9" key="1">
    <citation type="submission" date="2018-08" db="EMBL/GenBank/DDBJ databases">
        <title>Mucilaginibacter sp. MYSH2.</title>
        <authorList>
            <person name="Seo T."/>
        </authorList>
    </citation>
    <scope>NUCLEOTIDE SEQUENCE [LARGE SCALE GENOMIC DNA]</scope>
    <source>
        <strain evidence="9">KIRAN</strain>
    </source>
</reference>
<feature type="domain" description="GH18" evidence="7">
    <location>
        <begin position="62"/>
        <end position="357"/>
    </location>
</feature>
<dbReference type="PROSITE" id="PS51910">
    <property type="entry name" value="GH18_2"/>
    <property type="match status" value="1"/>
</dbReference>
<evidence type="ECO:0000256" key="4">
    <source>
        <dbReference type="ARBA" id="ARBA00023295"/>
    </source>
</evidence>
<accession>A0A399SIM4</accession>
<dbReference type="PANTHER" id="PTHR11177:SF317">
    <property type="entry name" value="CHITINASE 12-RELATED"/>
    <property type="match status" value="1"/>
</dbReference>
<dbReference type="SMART" id="SM00636">
    <property type="entry name" value="Glyco_18"/>
    <property type="match status" value="1"/>
</dbReference>
<keyword evidence="9" id="KW-1185">Reference proteome</keyword>
<dbReference type="Gene3D" id="3.40.5.30">
    <property type="entry name" value="(Trans)glycosidases - domain 2"/>
    <property type="match status" value="1"/>
</dbReference>
<comment type="caution">
    <text evidence="8">The sequence shown here is derived from an EMBL/GenBank/DDBJ whole genome shotgun (WGS) entry which is preliminary data.</text>
</comment>
<keyword evidence="3 5" id="KW-0378">Hydrolase</keyword>
<protein>
    <recommendedName>
        <fullName evidence="2">chitinase</fullName>
        <ecNumber evidence="2">3.2.1.14</ecNumber>
    </recommendedName>
</protein>
<evidence type="ECO:0000313" key="8">
    <source>
        <dbReference type="EMBL" id="RIJ42343.1"/>
    </source>
</evidence>
<dbReference type="GO" id="GO:0005576">
    <property type="term" value="C:extracellular region"/>
    <property type="evidence" value="ECO:0007669"/>
    <property type="project" value="TreeGrafter"/>
</dbReference>
<gene>
    <name evidence="8" type="ORF">D1627_00260</name>
</gene>
<evidence type="ECO:0000256" key="3">
    <source>
        <dbReference type="ARBA" id="ARBA00022801"/>
    </source>
</evidence>
<dbReference type="GO" id="GO:0008061">
    <property type="term" value="F:chitin binding"/>
    <property type="evidence" value="ECO:0007669"/>
    <property type="project" value="InterPro"/>
</dbReference>
<evidence type="ECO:0000259" key="7">
    <source>
        <dbReference type="PROSITE" id="PS51910"/>
    </source>
</evidence>
<dbReference type="EMBL" id="QWGE01000001">
    <property type="protein sequence ID" value="RIJ42343.1"/>
    <property type="molecule type" value="Genomic_DNA"/>
</dbReference>
<organism evidence="8 9">
    <name type="scientific">Pontibacter oryzae</name>
    <dbReference type="NCBI Taxonomy" id="2304593"/>
    <lineage>
        <taxon>Bacteria</taxon>
        <taxon>Pseudomonadati</taxon>
        <taxon>Bacteroidota</taxon>
        <taxon>Cytophagia</taxon>
        <taxon>Cytophagales</taxon>
        <taxon>Hymenobacteraceae</taxon>
        <taxon>Pontibacter</taxon>
    </lineage>
</organism>